<name>A0A9W9ZDW1_9CNID</name>
<feature type="domain" description="AMP-binding enzyme C-terminal" evidence="3">
    <location>
        <begin position="193"/>
        <end position="246"/>
    </location>
</feature>
<keyword evidence="5" id="KW-1185">Reference proteome</keyword>
<organism evidence="4 5">
    <name type="scientific">Desmophyllum pertusum</name>
    <dbReference type="NCBI Taxonomy" id="174260"/>
    <lineage>
        <taxon>Eukaryota</taxon>
        <taxon>Metazoa</taxon>
        <taxon>Cnidaria</taxon>
        <taxon>Anthozoa</taxon>
        <taxon>Hexacorallia</taxon>
        <taxon>Scleractinia</taxon>
        <taxon>Caryophylliina</taxon>
        <taxon>Caryophylliidae</taxon>
        <taxon>Desmophyllum</taxon>
    </lineage>
</organism>
<dbReference type="InterPro" id="IPR000873">
    <property type="entry name" value="AMP-dep_synth/lig_dom"/>
</dbReference>
<dbReference type="OrthoDB" id="10253869at2759"/>
<dbReference type="EMBL" id="MU826355">
    <property type="protein sequence ID" value="KAJ7379777.1"/>
    <property type="molecule type" value="Genomic_DNA"/>
</dbReference>
<feature type="transmembrane region" description="Helical" evidence="1">
    <location>
        <begin position="6"/>
        <end position="24"/>
    </location>
</feature>
<feature type="domain" description="AMP-dependent synthetase/ligase" evidence="2">
    <location>
        <begin position="82"/>
        <end position="145"/>
    </location>
</feature>
<gene>
    <name evidence="4" type="ORF">OS493_012523</name>
</gene>
<dbReference type="GO" id="GO:0016405">
    <property type="term" value="F:CoA-ligase activity"/>
    <property type="evidence" value="ECO:0007669"/>
    <property type="project" value="TreeGrafter"/>
</dbReference>
<dbReference type="Pfam" id="PF00501">
    <property type="entry name" value="AMP-binding"/>
    <property type="match status" value="1"/>
</dbReference>
<evidence type="ECO:0000259" key="2">
    <source>
        <dbReference type="Pfam" id="PF00501"/>
    </source>
</evidence>
<dbReference type="PANTHER" id="PTHR24096">
    <property type="entry name" value="LONG-CHAIN-FATTY-ACID--COA LIGASE"/>
    <property type="match status" value="1"/>
</dbReference>
<keyword evidence="1" id="KW-1133">Transmembrane helix</keyword>
<dbReference type="Proteomes" id="UP001163046">
    <property type="component" value="Unassembled WGS sequence"/>
</dbReference>
<dbReference type="InterPro" id="IPR045851">
    <property type="entry name" value="AMP-bd_C_sf"/>
</dbReference>
<proteinExistence type="predicted"/>
<evidence type="ECO:0000259" key="3">
    <source>
        <dbReference type="Pfam" id="PF13193"/>
    </source>
</evidence>
<dbReference type="InterPro" id="IPR025110">
    <property type="entry name" value="AMP-bd_C"/>
</dbReference>
<dbReference type="InterPro" id="IPR042099">
    <property type="entry name" value="ANL_N_sf"/>
</dbReference>
<evidence type="ECO:0000313" key="5">
    <source>
        <dbReference type="Proteomes" id="UP001163046"/>
    </source>
</evidence>
<reference evidence="4" key="1">
    <citation type="submission" date="2023-01" db="EMBL/GenBank/DDBJ databases">
        <title>Genome assembly of the deep-sea coral Lophelia pertusa.</title>
        <authorList>
            <person name="Herrera S."/>
            <person name="Cordes E."/>
        </authorList>
    </citation>
    <scope>NUCLEOTIDE SEQUENCE</scope>
    <source>
        <strain evidence="4">USNM1676648</strain>
        <tissue evidence="4">Polyp</tissue>
    </source>
</reference>
<dbReference type="Pfam" id="PF13193">
    <property type="entry name" value="AMP-binding_C"/>
    <property type="match status" value="1"/>
</dbReference>
<evidence type="ECO:0000313" key="4">
    <source>
        <dbReference type="EMBL" id="KAJ7379777.1"/>
    </source>
</evidence>
<dbReference type="SUPFAM" id="SSF56801">
    <property type="entry name" value="Acetyl-CoA synthetase-like"/>
    <property type="match status" value="1"/>
</dbReference>
<dbReference type="Gene3D" id="3.30.300.30">
    <property type="match status" value="1"/>
</dbReference>
<protein>
    <submittedName>
        <fullName evidence="4">Uncharacterized protein</fullName>
    </submittedName>
</protein>
<dbReference type="Gene3D" id="3.40.50.12780">
    <property type="entry name" value="N-terminal domain of ligase-like"/>
    <property type="match status" value="1"/>
</dbReference>
<dbReference type="AlphaFoldDB" id="A0A9W9ZDW1"/>
<sequence>MTLRFVFTFTALHLITSFVYVLHLTGHGRSHRSSAHFVFGEASAGRQVRFVKHGACLLRSRASWKGARDSNVETASTSAENTTSFGLTETSAATHCTPFEGETKSGSVGLLLPNMECKVINPDTEEILGPNQDGEICVKGPMVMKEATAKTIDSDGWLHTGDIGHYDEDEYFFIVDRLKELIKYKGFQVPPAELEALLISHPNIDDVAVIGVPDLESGELPKAFVVRRGDVTSEAIMEFVAKRVVPQKS</sequence>
<keyword evidence="1" id="KW-0812">Transmembrane</keyword>
<evidence type="ECO:0000256" key="1">
    <source>
        <dbReference type="SAM" id="Phobius"/>
    </source>
</evidence>
<accession>A0A9W9ZDW1</accession>
<keyword evidence="1" id="KW-0472">Membrane</keyword>
<comment type="caution">
    <text evidence="4">The sequence shown here is derived from an EMBL/GenBank/DDBJ whole genome shotgun (WGS) entry which is preliminary data.</text>
</comment>
<dbReference type="PANTHER" id="PTHR24096:SF422">
    <property type="entry name" value="BCDNA.GH02901"/>
    <property type="match status" value="1"/>
</dbReference>